<evidence type="ECO:0000256" key="3">
    <source>
        <dbReference type="ARBA" id="ARBA00006898"/>
    </source>
</evidence>
<evidence type="ECO:0000313" key="17">
    <source>
        <dbReference type="RefSeq" id="XP_006033351.1"/>
    </source>
</evidence>
<evidence type="ECO:0000313" key="16">
    <source>
        <dbReference type="Proteomes" id="UP000189705"/>
    </source>
</evidence>
<dbReference type="AlphaFoldDB" id="A0A1U7S8X3"/>
<dbReference type="Proteomes" id="UP000189705">
    <property type="component" value="Unplaced"/>
</dbReference>
<comment type="similarity">
    <text evidence="3">Belongs to the eukaryotic RPC9 RNA polymerase subunit family.</text>
</comment>
<dbReference type="InterPro" id="IPR010997">
    <property type="entry name" value="HRDC-like_sf"/>
</dbReference>
<organism evidence="16 17">
    <name type="scientific">Alligator sinensis</name>
    <name type="common">Chinese alligator</name>
    <dbReference type="NCBI Taxonomy" id="38654"/>
    <lineage>
        <taxon>Eukaryota</taxon>
        <taxon>Metazoa</taxon>
        <taxon>Chordata</taxon>
        <taxon>Craniata</taxon>
        <taxon>Vertebrata</taxon>
        <taxon>Euteleostomi</taxon>
        <taxon>Archelosauria</taxon>
        <taxon>Archosauria</taxon>
        <taxon>Crocodylia</taxon>
        <taxon>Alligatoridae</taxon>
        <taxon>Alligatorinae</taxon>
        <taxon>Alligator</taxon>
    </lineage>
</organism>
<dbReference type="SMART" id="SM00657">
    <property type="entry name" value="RPOL4c"/>
    <property type="match status" value="1"/>
</dbReference>
<comment type="function">
    <text evidence="12">DNA-dependent RNA polymerase catalyzes the transcription of DNA into RNA using the four ribonucleoside triphosphates as substrates. Specific peripheric component of RNA polymerase III (Pol III) which synthesizes small non-coding RNAs including 5S rRNA, snRNAs, tRNAs and miRNAs from at least 500 distinct genomic loci. With POLR3H/RPC8 forms a mobile stalk that protrudes from Pol III core and functions primarily in transcription initiation. Pol III plays a key role in sensing and limiting infection by intracellular bacteria and DNA viruses. Acts as nuclear and cytosolic DNA sensor involved in innate immune response. Can sense non-self dsDNA that serves as template for transcription into dsRNA. The non-self RNA polymerase III transcripts, such as Epstein-Barr virus-encoded RNAs (EBERs) induce type I interferon and NF-kappa-B through the RIG-I pathway.</text>
</comment>
<accession>A0A1U7S8X3</accession>
<evidence type="ECO:0000256" key="7">
    <source>
        <dbReference type="ARBA" id="ARBA00023136"/>
    </source>
</evidence>
<evidence type="ECO:0000256" key="4">
    <source>
        <dbReference type="ARBA" id="ARBA00016672"/>
    </source>
</evidence>
<dbReference type="InterPro" id="IPR005574">
    <property type="entry name" value="Rpb4/RPC9"/>
</dbReference>
<evidence type="ECO:0000256" key="14">
    <source>
        <dbReference type="SAM" id="MobiDB-lite"/>
    </source>
</evidence>
<dbReference type="OrthoDB" id="1746530at2759"/>
<dbReference type="KEGG" id="asn:102373754"/>
<evidence type="ECO:0000256" key="5">
    <source>
        <dbReference type="ARBA" id="ARBA00022475"/>
    </source>
</evidence>
<feature type="domain" description="RNA polymerase Rpb4/RPC9 core" evidence="15">
    <location>
        <begin position="13"/>
        <end position="139"/>
    </location>
</feature>
<evidence type="ECO:0000256" key="6">
    <source>
        <dbReference type="ARBA" id="ARBA00022478"/>
    </source>
</evidence>
<keyword evidence="16" id="KW-1185">Reference proteome</keyword>
<reference evidence="17" key="1">
    <citation type="submission" date="2025-08" db="UniProtKB">
        <authorList>
            <consortium name="RefSeq"/>
        </authorList>
    </citation>
    <scope>IDENTIFICATION</scope>
</reference>
<dbReference type="InParanoid" id="A0A1U7S8X3"/>
<keyword evidence="8" id="KW-0804">Transcription</keyword>
<comment type="function">
    <text evidence="10">Accessory protein for the calcitonin gene-related peptide (CGRP) receptor. It modulates CGRP responsiveness in a variety of tissues.</text>
</comment>
<dbReference type="STRING" id="38654.A0A1U7S8X3"/>
<evidence type="ECO:0000256" key="12">
    <source>
        <dbReference type="ARBA" id="ARBA00045808"/>
    </source>
</evidence>
<dbReference type="InterPro" id="IPR038324">
    <property type="entry name" value="Rpb4/RPC9_sf"/>
</dbReference>
<dbReference type="GeneID" id="102373754"/>
<dbReference type="CTD" id="27297"/>
<dbReference type="Pfam" id="PF03874">
    <property type="entry name" value="RNA_pol_Rpb4"/>
    <property type="match status" value="1"/>
</dbReference>
<name>A0A1U7S8X3_ALLSI</name>
<dbReference type="InterPro" id="IPR006590">
    <property type="entry name" value="RNA_pol_Rpb4/RPC9_core"/>
</dbReference>
<dbReference type="InterPro" id="IPR038846">
    <property type="entry name" value="RPC9"/>
</dbReference>
<keyword evidence="7" id="KW-0472">Membrane</keyword>
<evidence type="ECO:0000256" key="2">
    <source>
        <dbReference type="ARBA" id="ARBA00004413"/>
    </source>
</evidence>
<gene>
    <name evidence="17" type="primary">CRCP</name>
</gene>
<evidence type="ECO:0000256" key="8">
    <source>
        <dbReference type="ARBA" id="ARBA00023163"/>
    </source>
</evidence>
<proteinExistence type="inferred from homology"/>
<dbReference type="PANTHER" id="PTHR15561:SF0">
    <property type="entry name" value="DNA-DIRECTED RNA POLYMERASE III SUBUNIT RPC9"/>
    <property type="match status" value="1"/>
</dbReference>
<evidence type="ECO:0000256" key="1">
    <source>
        <dbReference type="ARBA" id="ARBA00004123"/>
    </source>
</evidence>
<dbReference type="GO" id="GO:0005886">
    <property type="term" value="C:plasma membrane"/>
    <property type="evidence" value="ECO:0007669"/>
    <property type="project" value="UniProtKB-SubCell"/>
</dbReference>
<evidence type="ECO:0000259" key="15">
    <source>
        <dbReference type="SMART" id="SM00657"/>
    </source>
</evidence>
<dbReference type="PANTHER" id="PTHR15561">
    <property type="entry name" value="CALCITONIN GENE-RELATED PEPTIDE-RECEPTOR COMPONENT PROTEIN"/>
    <property type="match status" value="1"/>
</dbReference>
<keyword evidence="9" id="KW-0539">Nucleus</keyword>
<dbReference type="eggNOG" id="KOG4168">
    <property type="taxonomic scope" value="Eukaryota"/>
</dbReference>
<protein>
    <recommendedName>
        <fullName evidence="4">DNA-directed RNA polymerase III subunit RPC9</fullName>
    </recommendedName>
    <alternativeName>
        <fullName evidence="13">DNA-directed RNA polymerase III subunit rpc9</fullName>
    </alternativeName>
</protein>
<sequence>MLLAAQQVCKRGPRRKDASAALLSNFEVFQLLTDLKQQRKESGKSKQSSGQQNLNTIMYETLKYISKTPCRYQSPEIVRNFLTAMKGHKLTKAEKLQLLNHRPVTAVEIQLMVEESEERLTEEQIESLIQTVTSILPGDPEEEKQTQSAVPMEDDCH</sequence>
<evidence type="ECO:0000256" key="11">
    <source>
        <dbReference type="ARBA" id="ARBA00044007"/>
    </source>
</evidence>
<dbReference type="RefSeq" id="XP_006033351.1">
    <property type="nucleotide sequence ID" value="XM_006033289.3"/>
</dbReference>
<dbReference type="Gene3D" id="1.20.1250.40">
    <property type="match status" value="1"/>
</dbReference>
<comment type="subcellular location">
    <subcellularLocation>
        <location evidence="2">Cell membrane</location>
        <topology evidence="2">Peripheral membrane protein</topology>
        <orientation evidence="2">Cytoplasmic side</orientation>
    </subcellularLocation>
    <subcellularLocation>
        <location evidence="1">Nucleus</location>
    </subcellularLocation>
</comment>
<comment type="subunit">
    <text evidence="11">Component of the RNA polymerase III complex consisting of 17 subunits: a ten-subunit horseshoe-shaped catalytic core composed of POLR3A/RPC1, POLR3B/RPC2, POLR1C/RPAC1, POLR1D/RPAC2, POLR3K/RPC10, POLR2E/RPABC1, POLR2F/RPABC2, POLR2H/RPABC3, POLR2K/RPABC4 and POLR2L/RPABC5; a mobile stalk composed of two subunits POLR3H/RPC8 and CRCP/RPC9, protruding from the core and functioning primarily in transcription initiation; and additional subunits homologous to general transcription factors of the RNA polymerase II machinery, POLR3C/RPC3-POLR3F/RPC6-POLR3G/RPC7 heterotrimer required for transcription initiation and POLR3D/RPC4-POLR3E/RPC5 heterodimer involved in both transcription initiation and termination.</text>
</comment>
<feature type="region of interest" description="Disordered" evidence="14">
    <location>
        <begin position="137"/>
        <end position="157"/>
    </location>
</feature>
<evidence type="ECO:0000256" key="9">
    <source>
        <dbReference type="ARBA" id="ARBA00023242"/>
    </source>
</evidence>
<keyword evidence="6 17" id="KW-0240">DNA-directed RNA polymerase</keyword>
<dbReference type="GO" id="GO:0006384">
    <property type="term" value="P:transcription initiation at RNA polymerase III promoter"/>
    <property type="evidence" value="ECO:0007669"/>
    <property type="project" value="InterPro"/>
</dbReference>
<dbReference type="GO" id="GO:0000166">
    <property type="term" value="F:nucleotide binding"/>
    <property type="evidence" value="ECO:0007669"/>
    <property type="project" value="InterPro"/>
</dbReference>
<evidence type="ECO:0000256" key="10">
    <source>
        <dbReference type="ARBA" id="ARBA00043924"/>
    </source>
</evidence>
<keyword evidence="5" id="KW-1003">Cell membrane</keyword>
<dbReference type="FunFam" id="1.20.1250.40:FF:000002">
    <property type="entry name" value="DNA-directed RNA polymerase III subunit RPC9"/>
    <property type="match status" value="1"/>
</dbReference>
<evidence type="ECO:0000256" key="13">
    <source>
        <dbReference type="ARBA" id="ARBA00073026"/>
    </source>
</evidence>
<dbReference type="GO" id="GO:0005666">
    <property type="term" value="C:RNA polymerase III complex"/>
    <property type="evidence" value="ECO:0007669"/>
    <property type="project" value="InterPro"/>
</dbReference>
<dbReference type="SUPFAM" id="SSF47819">
    <property type="entry name" value="HRDC-like"/>
    <property type="match status" value="1"/>
</dbReference>